<feature type="transmembrane region" description="Helical" evidence="8">
    <location>
        <begin position="217"/>
        <end position="239"/>
    </location>
</feature>
<evidence type="ECO:0000256" key="4">
    <source>
        <dbReference type="ARBA" id="ARBA00022692"/>
    </source>
</evidence>
<evidence type="ECO:0000256" key="5">
    <source>
        <dbReference type="ARBA" id="ARBA00022989"/>
    </source>
</evidence>
<dbReference type="InterPro" id="IPR011701">
    <property type="entry name" value="MFS"/>
</dbReference>
<name>A0A9W9HY70_9EURO</name>
<feature type="transmembrane region" description="Helical" evidence="8">
    <location>
        <begin position="321"/>
        <end position="340"/>
    </location>
</feature>
<reference evidence="10" key="1">
    <citation type="submission" date="2022-11" db="EMBL/GenBank/DDBJ databases">
        <authorList>
            <person name="Petersen C."/>
        </authorList>
    </citation>
    <scope>NUCLEOTIDE SEQUENCE</scope>
    <source>
        <strain evidence="10">IBT 26290</strain>
    </source>
</reference>
<dbReference type="FunFam" id="1.20.1250.20:FF:000013">
    <property type="entry name" value="MFS general substrate transporter"/>
    <property type="match status" value="1"/>
</dbReference>
<proteinExistence type="inferred from homology"/>
<gene>
    <name evidence="10" type="ORF">N7482_006960</name>
</gene>
<dbReference type="OrthoDB" id="2250022at2759"/>
<feature type="transmembrane region" description="Helical" evidence="8">
    <location>
        <begin position="151"/>
        <end position="173"/>
    </location>
</feature>
<evidence type="ECO:0000313" key="10">
    <source>
        <dbReference type="EMBL" id="KAJ5159956.1"/>
    </source>
</evidence>
<evidence type="ECO:0000259" key="9">
    <source>
        <dbReference type="PROSITE" id="PS50850"/>
    </source>
</evidence>
<dbReference type="InterPro" id="IPR020846">
    <property type="entry name" value="MFS_dom"/>
</dbReference>
<dbReference type="Gene3D" id="1.20.1250.20">
    <property type="entry name" value="MFS general substrate transporter like domains"/>
    <property type="match status" value="2"/>
</dbReference>
<dbReference type="GO" id="GO:0016020">
    <property type="term" value="C:membrane"/>
    <property type="evidence" value="ECO:0007669"/>
    <property type="project" value="UniProtKB-SubCell"/>
</dbReference>
<evidence type="ECO:0000256" key="8">
    <source>
        <dbReference type="SAM" id="Phobius"/>
    </source>
</evidence>
<dbReference type="Proteomes" id="UP001149163">
    <property type="component" value="Unassembled WGS sequence"/>
</dbReference>
<dbReference type="AlphaFoldDB" id="A0A9W9HY70"/>
<feature type="transmembrane region" description="Helical" evidence="8">
    <location>
        <begin position="411"/>
        <end position="432"/>
    </location>
</feature>
<dbReference type="InterPro" id="IPR036259">
    <property type="entry name" value="MFS_trans_sf"/>
</dbReference>
<comment type="caution">
    <text evidence="10">The sequence shown here is derived from an EMBL/GenBank/DDBJ whole genome shotgun (WGS) entry which is preliminary data.</text>
</comment>
<dbReference type="Pfam" id="PF07690">
    <property type="entry name" value="MFS_1"/>
    <property type="match status" value="1"/>
</dbReference>
<protein>
    <recommendedName>
        <fullName evidence="9">Major facilitator superfamily (MFS) profile domain-containing protein</fullName>
    </recommendedName>
</protein>
<evidence type="ECO:0000256" key="7">
    <source>
        <dbReference type="SAM" id="MobiDB-lite"/>
    </source>
</evidence>
<feature type="region of interest" description="Disordered" evidence="7">
    <location>
        <begin position="1"/>
        <end position="26"/>
    </location>
</feature>
<keyword evidence="11" id="KW-1185">Reference proteome</keyword>
<dbReference type="GeneID" id="81428261"/>
<feature type="transmembrane region" description="Helical" evidence="8">
    <location>
        <begin position="123"/>
        <end position="145"/>
    </location>
</feature>
<reference evidence="10" key="2">
    <citation type="journal article" date="2023" name="IMA Fungus">
        <title>Comparative genomic study of the Penicillium genus elucidates a diverse pangenome and 15 lateral gene transfer events.</title>
        <authorList>
            <person name="Petersen C."/>
            <person name="Sorensen T."/>
            <person name="Nielsen M.R."/>
            <person name="Sondergaard T.E."/>
            <person name="Sorensen J.L."/>
            <person name="Fitzpatrick D.A."/>
            <person name="Frisvad J.C."/>
            <person name="Nielsen K.L."/>
        </authorList>
    </citation>
    <scope>NUCLEOTIDE SEQUENCE</scope>
    <source>
        <strain evidence="10">IBT 26290</strain>
    </source>
</reference>
<evidence type="ECO:0000256" key="6">
    <source>
        <dbReference type="ARBA" id="ARBA00023136"/>
    </source>
</evidence>
<keyword evidence="5 8" id="KW-1133">Transmembrane helix</keyword>
<dbReference type="PANTHER" id="PTHR43791:SF92">
    <property type="entry name" value="AGL026WP"/>
    <property type="match status" value="1"/>
</dbReference>
<keyword evidence="6 8" id="KW-0472">Membrane</keyword>
<dbReference type="EMBL" id="JAPQKN010000004">
    <property type="protein sequence ID" value="KAJ5159956.1"/>
    <property type="molecule type" value="Genomic_DNA"/>
</dbReference>
<dbReference type="GO" id="GO:0022857">
    <property type="term" value="F:transmembrane transporter activity"/>
    <property type="evidence" value="ECO:0007669"/>
    <property type="project" value="InterPro"/>
</dbReference>
<dbReference type="PROSITE" id="PS50850">
    <property type="entry name" value="MFS"/>
    <property type="match status" value="1"/>
</dbReference>
<feature type="transmembrane region" description="Helical" evidence="8">
    <location>
        <begin position="288"/>
        <end position="309"/>
    </location>
</feature>
<accession>A0A9W9HY70</accession>
<evidence type="ECO:0000313" key="11">
    <source>
        <dbReference type="Proteomes" id="UP001149163"/>
    </source>
</evidence>
<evidence type="ECO:0000256" key="2">
    <source>
        <dbReference type="ARBA" id="ARBA00008335"/>
    </source>
</evidence>
<comment type="subcellular location">
    <subcellularLocation>
        <location evidence="1">Membrane</location>
        <topology evidence="1">Multi-pass membrane protein</topology>
    </subcellularLocation>
</comment>
<evidence type="ECO:0000256" key="3">
    <source>
        <dbReference type="ARBA" id="ARBA00022448"/>
    </source>
</evidence>
<keyword evidence="3" id="KW-0813">Transport</keyword>
<feature type="domain" description="Major facilitator superfamily (MFS) profile" evidence="9">
    <location>
        <begin position="57"/>
        <end position="469"/>
    </location>
</feature>
<organism evidence="10 11">
    <name type="scientific">Penicillium canariense</name>
    <dbReference type="NCBI Taxonomy" id="189055"/>
    <lineage>
        <taxon>Eukaryota</taxon>
        <taxon>Fungi</taxon>
        <taxon>Dikarya</taxon>
        <taxon>Ascomycota</taxon>
        <taxon>Pezizomycotina</taxon>
        <taxon>Eurotiomycetes</taxon>
        <taxon>Eurotiomycetidae</taxon>
        <taxon>Eurotiales</taxon>
        <taxon>Aspergillaceae</taxon>
        <taxon>Penicillium</taxon>
    </lineage>
</organism>
<feature type="transmembrane region" description="Helical" evidence="8">
    <location>
        <begin position="379"/>
        <end position="399"/>
    </location>
</feature>
<feature type="transmembrane region" description="Helical" evidence="8">
    <location>
        <begin position="185"/>
        <end position="205"/>
    </location>
</feature>
<dbReference type="SUPFAM" id="SSF103473">
    <property type="entry name" value="MFS general substrate transporter"/>
    <property type="match status" value="1"/>
</dbReference>
<evidence type="ECO:0000256" key="1">
    <source>
        <dbReference type="ARBA" id="ARBA00004141"/>
    </source>
</evidence>
<feature type="transmembrane region" description="Helical" evidence="8">
    <location>
        <begin position="352"/>
        <end position="373"/>
    </location>
</feature>
<comment type="similarity">
    <text evidence="2">Belongs to the major facilitator superfamily.</text>
</comment>
<feature type="transmembrane region" description="Helical" evidence="8">
    <location>
        <begin position="444"/>
        <end position="465"/>
    </location>
</feature>
<sequence length="510" mass="57065">MEKNRDCKDDDDHVAAEEVETSQKNEKDLSEIEIANLTIENRDELEKKLVRKLDTRLLPLMMLIYVLNYLDRNNIATARLGTLEKDLGLHGKQYNTVISLFFVGYIVTQIPTNMILNKMRPSLFLPAVMCCWAVVSTCTGAVQSYHGLLGLRFVLGFVEAPFFPGALFLFSSWYTKKELAARISILYVAAQLSGAFGGLLGSAIMSGMNGKAGLPAWRWLFIIEGAATFPIAVLAMFILPDYPATTKWLTDEERTLAIARLAEEANESDHDETRSKWEGLRLAFTDPVLYIIWLMQLGLNTAASFTNFFPTIVKTLGYGTTNTLLLSAPPYIFAAILSVSNSLHSDRVSERWLHVVWPQVFSSIGFIISAVTLNVPARYIATFMMMSIYGSFGCILSWVSTSLPRPRSKRAVAYAVVNAGSNFASIYASYFYPSTEGPRYWQANVANVAFSGMCIMMATVLHFTLRRRNRRLENATDADIAAGRDPVLEGSECHDLATKWKCHPNYRYTT</sequence>
<dbReference type="PANTHER" id="PTHR43791">
    <property type="entry name" value="PERMEASE-RELATED"/>
    <property type="match status" value="1"/>
</dbReference>
<keyword evidence="4 8" id="KW-0812">Transmembrane</keyword>
<dbReference type="RefSeq" id="XP_056541514.1">
    <property type="nucleotide sequence ID" value="XM_056689085.1"/>
</dbReference>
<dbReference type="FunFam" id="1.20.1250.20:FF:000057">
    <property type="entry name" value="MFS general substrate transporter"/>
    <property type="match status" value="1"/>
</dbReference>